<dbReference type="SUPFAM" id="SSF56436">
    <property type="entry name" value="C-type lectin-like"/>
    <property type="match status" value="3"/>
</dbReference>
<dbReference type="GO" id="GO:0009986">
    <property type="term" value="C:cell surface"/>
    <property type="evidence" value="ECO:0007669"/>
    <property type="project" value="TreeGrafter"/>
</dbReference>
<keyword evidence="2" id="KW-1015">Disulfide bond</keyword>
<dbReference type="OrthoDB" id="7357196at2759"/>
<sequence>MGTVMEVWIFALSTFAFLSPIIFHESVGFMLTITQDGQSLNTSGPSLTPIGQKQCMKECLRRGDCLSVNYWRSQLRCQLNPAVVGPGLSLIPDSSGVYMEKSSQPQDLLPGSCASSACTHKCTDLSSGMTACMPVFREATETSPSPTTTTTVPTIITTTTTAPPTTTSSSTTTSATTTTAPPTTTSSSTTTSATTTTTTAPPPTTSSSTTTSATTTTTTAPPTTTSSSTTTSATTTTTTAPPTTTSSSTTTSATTTTTTAPPTTTSSSTTTSATTTTTAPPTTTSSSTTTSATTTTTTAPPTTTSSSTTTSATTTTTTAPPTTTSSSTTTSATTTTTTAPPTTTSSSTTTSATTTTTAPPTTTSSSTTTSAATTTTTTLPPTSSSTTTTTTTSPTTTTTLSLQTTTTGTVLSCPPTFVWNPVVSLCYKVHESPLMWPDAKVHCESLGARLAVLDTAAKLDVLTSDYSAGFLMNYQYFIGGSFDDIITDWTWVDGLIIDPIFLMNYLISGGSGYCLAWDDATVLTQVPCPLSRPFVCEIPSAAMPPTVSSPSTMAPPLTSSPVPVLSPVCPDSFVYNPSLNFCYRVDETAFVWQDAKTHCESFGARLAILDTPDKLNAIFSDYTMGLLMSLNYFIGGQYDDLVLDYKWVDNTLVDSGFLMNYPVSRIAGQCLLWNNLDMLRSQPCHYSLSVICEVPMVTSTPTEAPFSCPSTYIWKPAVSLCYKNIEDTHKWSEGDVTCTAAGGRLAILNTQEKLLSVMDDYDLGGVLFSNAYHIGGQFVGGVGWQWVDGTPVDPSLLNSYSILGVDGDCLFWDSLYLLIQDKCDTSERILCEQVPPVI</sequence>
<dbReference type="GO" id="GO:0005886">
    <property type="term" value="C:plasma membrane"/>
    <property type="evidence" value="ECO:0007669"/>
    <property type="project" value="TreeGrafter"/>
</dbReference>
<evidence type="ECO:0000259" key="4">
    <source>
        <dbReference type="PROSITE" id="PS50041"/>
    </source>
</evidence>
<keyword evidence="5" id="KW-1185">Reference proteome</keyword>
<dbReference type="Pfam" id="PF00024">
    <property type="entry name" value="PAN_1"/>
    <property type="match status" value="1"/>
</dbReference>
<dbReference type="CDD" id="cd00037">
    <property type="entry name" value="CLECT"/>
    <property type="match status" value="3"/>
</dbReference>
<reference evidence="6" key="1">
    <citation type="submission" date="2025-08" db="UniProtKB">
        <authorList>
            <consortium name="RefSeq"/>
        </authorList>
    </citation>
    <scope>IDENTIFICATION</scope>
    <source>
        <tissue evidence="6">Whole sample</tissue>
    </source>
</reference>
<feature type="domain" description="C-type lectin" evidence="4">
    <location>
        <begin position="578"/>
        <end position="693"/>
    </location>
</feature>
<dbReference type="AlphaFoldDB" id="A0A8B8API2"/>
<feature type="compositionally biased region" description="Low complexity" evidence="3">
    <location>
        <begin position="142"/>
        <end position="401"/>
    </location>
</feature>
<keyword evidence="1" id="KW-0472">Membrane</keyword>
<dbReference type="Proteomes" id="UP000694844">
    <property type="component" value="Chromosome 7"/>
</dbReference>
<dbReference type="PROSITE" id="PS50041">
    <property type="entry name" value="C_TYPE_LECTIN_2"/>
    <property type="match status" value="2"/>
</dbReference>
<dbReference type="PANTHER" id="PTHR46784:SF1">
    <property type="entry name" value="KILLER CELL LECTIN-LIKE RECEPTOR SUBFAMILY B MEMBER 1"/>
    <property type="match status" value="1"/>
</dbReference>
<keyword evidence="1" id="KW-0812">Transmembrane</keyword>
<gene>
    <name evidence="6" type="primary">LOC111103772</name>
</gene>
<dbReference type="PANTHER" id="PTHR46784">
    <property type="entry name" value="KILLER CELL LECTIN-LIKE RECEPTOR SUBFAMILY B MEMBER 1"/>
    <property type="match status" value="1"/>
</dbReference>
<evidence type="ECO:0000313" key="5">
    <source>
        <dbReference type="Proteomes" id="UP000694844"/>
    </source>
</evidence>
<dbReference type="GO" id="GO:0038023">
    <property type="term" value="F:signaling receptor activity"/>
    <property type="evidence" value="ECO:0007669"/>
    <property type="project" value="TreeGrafter"/>
</dbReference>
<dbReference type="RefSeq" id="XP_022292941.1">
    <property type="nucleotide sequence ID" value="XM_022437233.1"/>
</dbReference>
<evidence type="ECO:0000313" key="6">
    <source>
        <dbReference type="RefSeq" id="XP_022292941.1"/>
    </source>
</evidence>
<dbReference type="SMART" id="SM00034">
    <property type="entry name" value="CLECT"/>
    <property type="match status" value="3"/>
</dbReference>
<dbReference type="InterPro" id="IPR051527">
    <property type="entry name" value="KLR_subfamily_B"/>
</dbReference>
<accession>A0A8B8API2</accession>
<evidence type="ECO:0000256" key="1">
    <source>
        <dbReference type="ARBA" id="ARBA00022989"/>
    </source>
</evidence>
<dbReference type="Pfam" id="PF00059">
    <property type="entry name" value="Lectin_C"/>
    <property type="match status" value="2"/>
</dbReference>
<dbReference type="GeneID" id="111103772"/>
<dbReference type="InterPro" id="IPR003609">
    <property type="entry name" value="Pan_app"/>
</dbReference>
<dbReference type="InterPro" id="IPR001304">
    <property type="entry name" value="C-type_lectin-like"/>
</dbReference>
<feature type="domain" description="C-type lectin" evidence="4">
    <location>
        <begin position="422"/>
        <end position="537"/>
    </location>
</feature>
<evidence type="ECO:0000256" key="2">
    <source>
        <dbReference type="ARBA" id="ARBA00023157"/>
    </source>
</evidence>
<proteinExistence type="predicted"/>
<keyword evidence="1" id="KW-1133">Transmembrane helix</keyword>
<feature type="region of interest" description="Disordered" evidence="3">
    <location>
        <begin position="140"/>
        <end position="401"/>
    </location>
</feature>
<name>A0A8B8API2_CRAVI</name>
<organism evidence="5 6">
    <name type="scientific">Crassostrea virginica</name>
    <name type="common">Eastern oyster</name>
    <dbReference type="NCBI Taxonomy" id="6565"/>
    <lineage>
        <taxon>Eukaryota</taxon>
        <taxon>Metazoa</taxon>
        <taxon>Spiralia</taxon>
        <taxon>Lophotrochozoa</taxon>
        <taxon>Mollusca</taxon>
        <taxon>Bivalvia</taxon>
        <taxon>Autobranchia</taxon>
        <taxon>Pteriomorphia</taxon>
        <taxon>Ostreida</taxon>
        <taxon>Ostreoidea</taxon>
        <taxon>Ostreidae</taxon>
        <taxon>Crassostrea</taxon>
    </lineage>
</organism>
<dbReference type="InterPro" id="IPR016187">
    <property type="entry name" value="CTDL_fold"/>
</dbReference>
<evidence type="ECO:0000256" key="3">
    <source>
        <dbReference type="SAM" id="MobiDB-lite"/>
    </source>
</evidence>
<dbReference type="KEGG" id="cvn:111103772"/>
<dbReference type="Gene3D" id="3.10.100.10">
    <property type="entry name" value="Mannose-Binding Protein A, subunit A"/>
    <property type="match status" value="3"/>
</dbReference>
<protein>
    <submittedName>
        <fullName evidence="6">Mucin-5AC-like</fullName>
    </submittedName>
</protein>
<dbReference type="InterPro" id="IPR016186">
    <property type="entry name" value="C-type_lectin-like/link_sf"/>
</dbReference>